<dbReference type="AlphaFoldDB" id="A0A078MEN5"/>
<name>A0A078MEN5_9BACL</name>
<dbReference type="Pfam" id="PF04865">
    <property type="entry name" value="Baseplate_J"/>
    <property type="match status" value="1"/>
</dbReference>
<evidence type="ECO:0000259" key="2">
    <source>
        <dbReference type="Pfam" id="PF26078"/>
    </source>
</evidence>
<sequence>MFQLPEVNFLETDPQFYIDEQVREYETIAKRKLAVADPIYLLFKAVAYSRTKHAIRTNDALKQQLLWYSRGAKLDHKGNQWDTPRIGGDKARVTMRFLLESERIGVAYIKKGTLVTPNGDLLFTTLQDAVASDDHSYIDVLAECNVIGEIGNGFAPGDIAELLNPIKYVKGCVNVTTSAGGTEIEADEAYMKRIQAAPEKMSTAGSEEGYKFYTYAASPLISDVDPYTPIPGYVDVRFLLKNGEIPGEEMIEKVQTALSDKRVRPLTDKLTVSGPKIIEYAIEGKYYISRSKADIDAVKNKIEKAKVEFITWQSEKMGRDINPSKLVEMCVGAGAKRLDLTSPIFTVIERGQVAKINVNNLEFGGIEDD</sequence>
<dbReference type="EMBL" id="LN483079">
    <property type="protein sequence ID" value="CEA05793.1"/>
    <property type="molecule type" value="Genomic_DNA"/>
</dbReference>
<dbReference type="PATRIC" id="fig|1461583.4.peg.2545"/>
<accession>A0A078MEN5</accession>
<dbReference type="InterPro" id="IPR014507">
    <property type="entry name" value="Baseplate_assembly_J_pred"/>
</dbReference>
<dbReference type="InterPro" id="IPR006949">
    <property type="entry name" value="Barrel_Baseplate_J-like"/>
</dbReference>
<evidence type="ECO:0000259" key="1">
    <source>
        <dbReference type="Pfam" id="PF04865"/>
    </source>
</evidence>
<dbReference type="HOGENOM" id="CLU_046415_1_1_9"/>
<feature type="domain" description="Baseplate protein J-like barrel" evidence="1">
    <location>
        <begin position="108"/>
        <end position="181"/>
    </location>
</feature>
<gene>
    <name evidence="3" type="ORF">BN1050_02653</name>
</gene>
<evidence type="ECO:0000313" key="3">
    <source>
        <dbReference type="EMBL" id="CEA05793.1"/>
    </source>
</evidence>
<dbReference type="InterPro" id="IPR058531">
    <property type="entry name" value="Baseplate_J_M"/>
</dbReference>
<proteinExistence type="predicted"/>
<dbReference type="Pfam" id="PF26078">
    <property type="entry name" value="Baseplate_J_M"/>
    <property type="match status" value="1"/>
</dbReference>
<feature type="domain" description="Baseplate J-like central" evidence="2">
    <location>
        <begin position="202"/>
        <end position="273"/>
    </location>
</feature>
<protein>
    <submittedName>
        <fullName evidence="3">Baseplate J-like protein</fullName>
    </submittedName>
</protein>
<reference evidence="3" key="1">
    <citation type="submission" date="2014-07" db="EMBL/GenBank/DDBJ databases">
        <authorList>
            <person name="Urmite Genomes Urmite Genomes"/>
        </authorList>
    </citation>
    <scope>NUCLEOTIDE SEQUENCE</scope>
    <source>
        <strain evidence="3">13S34_air</strain>
    </source>
</reference>
<dbReference type="PIRSF" id="PIRSF020481">
    <property type="entry name" value="BAP"/>
    <property type="match status" value="1"/>
</dbReference>
<organism evidence="3">
    <name type="scientific">Metalysinibacillus saudimassiliensis</name>
    <dbReference type="NCBI Taxonomy" id="1461583"/>
    <lineage>
        <taxon>Bacteria</taxon>
        <taxon>Bacillati</taxon>
        <taxon>Bacillota</taxon>
        <taxon>Bacilli</taxon>
        <taxon>Bacillales</taxon>
        <taxon>Caryophanaceae</taxon>
        <taxon>Metalysinibacillus</taxon>
    </lineage>
</organism>